<organism evidence="1 2">
    <name type="scientific">Pseudomonas phage PaGz-1</name>
    <dbReference type="NCBI Taxonomy" id="2419748"/>
    <lineage>
        <taxon>Viruses</taxon>
        <taxon>Duplodnaviria</taxon>
        <taxon>Heunggongvirae</taxon>
        <taxon>Uroviricota</taxon>
        <taxon>Caudoviricetes</taxon>
        <taxon>Vandenendeviridae</taxon>
        <taxon>Skurskavirinae</taxon>
        <taxon>Pakpunavirus</taxon>
        <taxon>Pakpunavirus PaGz-1</taxon>
    </lineage>
</organism>
<accession>A0A411B915</accession>
<keyword evidence="2" id="KW-1185">Reference proteome</keyword>
<dbReference type="Proteomes" id="UP000289452">
    <property type="component" value="Segment"/>
</dbReference>
<dbReference type="EMBL" id="MH791399">
    <property type="protein sequence ID" value="QAX98104.1"/>
    <property type="molecule type" value="Genomic_DNA"/>
</dbReference>
<sequence>MNMYGNTLELESYEINMLVGLLGHLSAAKATTDLGKFMEDLYSALEGESDREEVNKYESEFAAEVFGERHGSEFIISIKNSNGEYK</sequence>
<reference evidence="1" key="1">
    <citation type="submission" date="2018-08" db="EMBL/GenBank/DDBJ databases">
        <title>PaGz-1, Complete genome sequences of 3 novel enterobacteria, Pakpunavirus like phages.</title>
        <authorList>
            <person name="Yuan S."/>
            <person name="Ma Y."/>
            <person name="Liu Q."/>
        </authorList>
    </citation>
    <scope>NUCLEOTIDE SEQUENCE [LARGE SCALE GENOMIC DNA]</scope>
</reference>
<proteinExistence type="predicted"/>
<name>A0A411B915_9CAUD</name>
<evidence type="ECO:0000313" key="1">
    <source>
        <dbReference type="EMBL" id="QAX98104.1"/>
    </source>
</evidence>
<protein>
    <submittedName>
        <fullName evidence="1">Uncharacterized protein</fullName>
    </submittedName>
</protein>
<evidence type="ECO:0000313" key="2">
    <source>
        <dbReference type="Proteomes" id="UP000289452"/>
    </source>
</evidence>